<organism evidence="1 2">
    <name type="scientific">Zizania palustris</name>
    <name type="common">Northern wild rice</name>
    <dbReference type="NCBI Taxonomy" id="103762"/>
    <lineage>
        <taxon>Eukaryota</taxon>
        <taxon>Viridiplantae</taxon>
        <taxon>Streptophyta</taxon>
        <taxon>Embryophyta</taxon>
        <taxon>Tracheophyta</taxon>
        <taxon>Spermatophyta</taxon>
        <taxon>Magnoliopsida</taxon>
        <taxon>Liliopsida</taxon>
        <taxon>Poales</taxon>
        <taxon>Poaceae</taxon>
        <taxon>BOP clade</taxon>
        <taxon>Oryzoideae</taxon>
        <taxon>Oryzeae</taxon>
        <taxon>Zizaniinae</taxon>
        <taxon>Zizania</taxon>
    </lineage>
</organism>
<sequence>MDVGVHIISLGHLHPHVVTLPSLFCACRRGSSVSRCASPPPGDLHTPLPYHCPLVPPILPLLPALASPAWNSASCPASQPLPLSFHFSALSSPPLPYFELELGKENKGVQPAPGWAGRSAPPVLSLQESPDPNTRTSYTEKWRYCI</sequence>
<proteinExistence type="predicted"/>
<dbReference type="EMBL" id="JAAALK010000290">
    <property type="protein sequence ID" value="KAG8045330.1"/>
    <property type="molecule type" value="Genomic_DNA"/>
</dbReference>
<dbReference type="AlphaFoldDB" id="A0A8J5V0T1"/>
<evidence type="ECO:0000313" key="2">
    <source>
        <dbReference type="Proteomes" id="UP000729402"/>
    </source>
</evidence>
<gene>
    <name evidence="1" type="ORF">GUJ93_ZPchr0008g12176</name>
</gene>
<name>A0A8J5V0T1_ZIZPA</name>
<dbReference type="Proteomes" id="UP000729402">
    <property type="component" value="Unassembled WGS sequence"/>
</dbReference>
<protein>
    <submittedName>
        <fullName evidence="1">Uncharacterized protein</fullName>
    </submittedName>
</protein>
<accession>A0A8J5V0T1</accession>
<reference evidence="1" key="2">
    <citation type="submission" date="2021-02" db="EMBL/GenBank/DDBJ databases">
        <authorList>
            <person name="Kimball J.A."/>
            <person name="Haas M.W."/>
            <person name="Macchietto M."/>
            <person name="Kono T."/>
            <person name="Duquette J."/>
            <person name="Shao M."/>
        </authorList>
    </citation>
    <scope>NUCLEOTIDE SEQUENCE</scope>
    <source>
        <tissue evidence="1">Fresh leaf tissue</tissue>
    </source>
</reference>
<dbReference type="EMBL" id="JAAALK010000290">
    <property type="protein sequence ID" value="KAG8045331.1"/>
    <property type="molecule type" value="Genomic_DNA"/>
</dbReference>
<keyword evidence="2" id="KW-1185">Reference proteome</keyword>
<comment type="caution">
    <text evidence="1">The sequence shown here is derived from an EMBL/GenBank/DDBJ whole genome shotgun (WGS) entry which is preliminary data.</text>
</comment>
<reference evidence="1" key="1">
    <citation type="journal article" date="2021" name="bioRxiv">
        <title>Whole Genome Assembly and Annotation of Northern Wild Rice, Zizania palustris L., Supports a Whole Genome Duplication in the Zizania Genus.</title>
        <authorList>
            <person name="Haas M."/>
            <person name="Kono T."/>
            <person name="Macchietto M."/>
            <person name="Millas R."/>
            <person name="McGilp L."/>
            <person name="Shao M."/>
            <person name="Duquette J."/>
            <person name="Hirsch C.N."/>
            <person name="Kimball J."/>
        </authorList>
    </citation>
    <scope>NUCLEOTIDE SEQUENCE</scope>
    <source>
        <tissue evidence="1">Fresh leaf tissue</tissue>
    </source>
</reference>
<evidence type="ECO:0000313" key="1">
    <source>
        <dbReference type="EMBL" id="KAG8045330.1"/>
    </source>
</evidence>